<dbReference type="Proteomes" id="UP000694545">
    <property type="component" value="Unplaced"/>
</dbReference>
<dbReference type="PANTHER" id="PTHR18820:SF1">
    <property type="entry name" value="PROTEIN LEG1 HOMOLOG"/>
    <property type="match status" value="1"/>
</dbReference>
<evidence type="ECO:0000256" key="6">
    <source>
        <dbReference type="SAM" id="SignalP"/>
    </source>
</evidence>
<dbReference type="PANTHER" id="PTHR18820">
    <property type="entry name" value="LEG1"/>
    <property type="match status" value="1"/>
</dbReference>
<feature type="chain" id="PRO_5034958474" evidence="6">
    <location>
        <begin position="29"/>
        <end position="337"/>
    </location>
</feature>
<dbReference type="InterPro" id="IPR008499">
    <property type="entry name" value="Leg1"/>
</dbReference>
<keyword evidence="8" id="KW-1185">Reference proteome</keyword>
<dbReference type="Pfam" id="PF05612">
    <property type="entry name" value="Leg1"/>
    <property type="match status" value="1"/>
</dbReference>
<evidence type="ECO:0000313" key="8">
    <source>
        <dbReference type="Proteomes" id="UP000694545"/>
    </source>
</evidence>
<reference evidence="7" key="2">
    <citation type="submission" date="2025-09" db="UniProtKB">
        <authorList>
            <consortium name="Ensembl"/>
        </authorList>
    </citation>
    <scope>IDENTIFICATION</scope>
</reference>
<name>A0A8D2L4Q9_VARKO</name>
<comment type="subcellular location">
    <subcellularLocation>
        <location evidence="1">Secreted</location>
    </subcellularLocation>
</comment>
<evidence type="ECO:0000256" key="5">
    <source>
        <dbReference type="ARBA" id="ARBA00023180"/>
    </source>
</evidence>
<evidence type="ECO:0000256" key="3">
    <source>
        <dbReference type="ARBA" id="ARBA00022525"/>
    </source>
</evidence>
<reference evidence="7" key="1">
    <citation type="submission" date="2025-08" db="UniProtKB">
        <authorList>
            <consortium name="Ensembl"/>
        </authorList>
    </citation>
    <scope>IDENTIFICATION</scope>
</reference>
<evidence type="ECO:0000256" key="4">
    <source>
        <dbReference type="ARBA" id="ARBA00022729"/>
    </source>
</evidence>
<keyword evidence="5" id="KW-0325">Glycoprotein</keyword>
<comment type="similarity">
    <text evidence="2">Belongs to the LEG1 family.</text>
</comment>
<feature type="signal peptide" evidence="6">
    <location>
        <begin position="1"/>
        <end position="28"/>
    </location>
</feature>
<evidence type="ECO:0000313" key="7">
    <source>
        <dbReference type="Ensembl" id="ENSVKKP00000016962.1"/>
    </source>
</evidence>
<dbReference type="AlphaFoldDB" id="A0A8D2L4Q9"/>
<evidence type="ECO:0000256" key="1">
    <source>
        <dbReference type="ARBA" id="ARBA00004613"/>
    </source>
</evidence>
<keyword evidence="3" id="KW-0964">Secreted</keyword>
<protein>
    <submittedName>
        <fullName evidence="7">Chromosome 6 open reading frame 58</fullName>
    </submittedName>
</protein>
<dbReference type="GO" id="GO:0005615">
    <property type="term" value="C:extracellular space"/>
    <property type="evidence" value="ECO:0007669"/>
    <property type="project" value="TreeGrafter"/>
</dbReference>
<sequence length="337" mass="37861">MANISLGRSICPLALFLLTTLTCGAALAQEAQGQQKENNAFPPLWHLAPGNLEDYPRERNRIVINAWSYLERLGMYKILINSSFSSSTSHQHRDASNILWGLPLQHGWQFETGRLADPTDATTCGHKDGDNLCISVQSWWACMNYYLAVIPFLGALDSGILGELPYEIEILPPDGHRADFCHSIAECRAQAPNVMSAWRDFFKVLLHMWEAHVYSIVFALPKFQNRLPFLSSSESSFGVAWATAVHFIAATRFPTDQNTTNHFQTGLPPRMLQEGDKAPFIPDFTPVQNRMVYMIETLHKANEKSGRCSLPIVPALESLTEDSAIWTILVKKFSEHL</sequence>
<keyword evidence="4 6" id="KW-0732">Signal</keyword>
<dbReference type="OMA" id="PKLMDDW"/>
<organism evidence="7 8">
    <name type="scientific">Varanus komodoensis</name>
    <name type="common">Komodo dragon</name>
    <dbReference type="NCBI Taxonomy" id="61221"/>
    <lineage>
        <taxon>Eukaryota</taxon>
        <taxon>Metazoa</taxon>
        <taxon>Chordata</taxon>
        <taxon>Craniata</taxon>
        <taxon>Vertebrata</taxon>
        <taxon>Euteleostomi</taxon>
        <taxon>Lepidosauria</taxon>
        <taxon>Squamata</taxon>
        <taxon>Bifurcata</taxon>
        <taxon>Unidentata</taxon>
        <taxon>Episquamata</taxon>
        <taxon>Toxicofera</taxon>
        <taxon>Anguimorpha</taxon>
        <taxon>Paleoanguimorpha</taxon>
        <taxon>Varanoidea</taxon>
        <taxon>Varanidae</taxon>
        <taxon>Varanus</taxon>
    </lineage>
</organism>
<dbReference type="Ensembl" id="ENSVKKT00000017385.1">
    <property type="protein sequence ID" value="ENSVKKP00000016962.1"/>
    <property type="gene ID" value="ENSVKKG00000011590.1"/>
</dbReference>
<proteinExistence type="inferred from homology"/>
<accession>A0A8D2L4Q9</accession>
<evidence type="ECO:0000256" key="2">
    <source>
        <dbReference type="ARBA" id="ARBA00009122"/>
    </source>
</evidence>